<dbReference type="GO" id="GO:0005777">
    <property type="term" value="C:peroxisome"/>
    <property type="evidence" value="ECO:0007669"/>
    <property type="project" value="UniProtKB-SubCell"/>
</dbReference>
<evidence type="ECO:0000256" key="1">
    <source>
        <dbReference type="ARBA" id="ARBA00004275"/>
    </source>
</evidence>
<organism evidence="7 8">
    <name type="scientific">Pararge aegeria aegeria</name>
    <dbReference type="NCBI Taxonomy" id="348720"/>
    <lineage>
        <taxon>Eukaryota</taxon>
        <taxon>Metazoa</taxon>
        <taxon>Ecdysozoa</taxon>
        <taxon>Arthropoda</taxon>
        <taxon>Hexapoda</taxon>
        <taxon>Insecta</taxon>
        <taxon>Pterygota</taxon>
        <taxon>Neoptera</taxon>
        <taxon>Endopterygota</taxon>
        <taxon>Lepidoptera</taxon>
        <taxon>Glossata</taxon>
        <taxon>Ditrysia</taxon>
        <taxon>Papilionoidea</taxon>
        <taxon>Nymphalidae</taxon>
        <taxon>Satyrinae</taxon>
        <taxon>Satyrini</taxon>
        <taxon>Parargina</taxon>
        <taxon>Pararge</taxon>
    </lineage>
</organism>
<reference evidence="7" key="1">
    <citation type="submission" date="2022-03" db="EMBL/GenBank/DDBJ databases">
        <authorList>
            <person name="Lindestad O."/>
        </authorList>
    </citation>
    <scope>NUCLEOTIDE SEQUENCE</scope>
</reference>
<feature type="domain" description="AMP-binding enzyme C-terminal" evidence="6">
    <location>
        <begin position="443"/>
        <end position="519"/>
    </location>
</feature>
<protein>
    <submittedName>
        <fullName evidence="7">Jg7127 protein</fullName>
    </submittedName>
</protein>
<dbReference type="Pfam" id="PF13193">
    <property type="entry name" value="AMP-binding_C"/>
    <property type="match status" value="1"/>
</dbReference>
<dbReference type="PROSITE" id="PS00455">
    <property type="entry name" value="AMP_BINDING"/>
    <property type="match status" value="1"/>
</dbReference>
<dbReference type="InterPro" id="IPR025110">
    <property type="entry name" value="AMP-bd_C"/>
</dbReference>
<dbReference type="Proteomes" id="UP000838756">
    <property type="component" value="Unassembled WGS sequence"/>
</dbReference>
<sequence>MPVTDEFYVFGDQNIMVPVHLNFGKYILDRLRQMKGAIALVNGTTGETLTIRQLLQYSVNLASSLSTLGIGNGDVIAVGSEKRITFLPTLLGVLFTGASCTPYALDLYSSKAVLRQKLSLAKPTHLICSKLFWERHEEVLNSCDSIKSHISFDCFPQNALTIKELVAKDIDIDRYEPAGVLGQVDTAFILYSSGTTGAPKGIRLTHLNSIMSSLPEKYMDEWNIQTAYVLGGWYFNYDTFMTFKLLLAGKKVVYIDDVTVLNMLKCIEKYQVNILMVVPYHLNLLIKTESLGRFNLDALKIIYSRSTLLHKNTIEQLKQRLPKLQHILQGYGMTECGEPTSEIRAVKGPKPGSVGMAAPGITMKIVDLKTNIKLGPNQHGEIRVRGPMLMMEYIGVDPSTYLDEEGFLKTGDVGYYDDENYFYIVERNKYIINNQGNKIAPLELENLLEMHPKVLEASVIGKPDPDDGELAMAFVVKRLESDVTEQELIDYIASEVPQYMQLKGGVKFIHELPRSPRGKILRHQLGQMLN</sequence>
<dbReference type="SUPFAM" id="SSF56801">
    <property type="entry name" value="Acetyl-CoA synthetase-like"/>
    <property type="match status" value="1"/>
</dbReference>
<feature type="domain" description="AMP-dependent synthetase/ligase" evidence="5">
    <location>
        <begin position="32"/>
        <end position="393"/>
    </location>
</feature>
<evidence type="ECO:0000313" key="8">
    <source>
        <dbReference type="Proteomes" id="UP000838756"/>
    </source>
</evidence>
<dbReference type="OrthoDB" id="10253869at2759"/>
<gene>
    <name evidence="7" type="primary">jg7127</name>
    <name evidence="7" type="ORF">PAEG_LOCUS22845</name>
</gene>
<dbReference type="AlphaFoldDB" id="A0A8S4SCR1"/>
<accession>A0A8S4SCR1</accession>
<dbReference type="Gene3D" id="3.40.50.12780">
    <property type="entry name" value="N-terminal domain of ligase-like"/>
    <property type="match status" value="1"/>
</dbReference>
<dbReference type="Pfam" id="PF00501">
    <property type="entry name" value="AMP-binding"/>
    <property type="match status" value="1"/>
</dbReference>
<evidence type="ECO:0000256" key="4">
    <source>
        <dbReference type="ARBA" id="ARBA00023140"/>
    </source>
</evidence>
<evidence type="ECO:0000313" key="7">
    <source>
        <dbReference type="EMBL" id="CAH2255794.1"/>
    </source>
</evidence>
<dbReference type="GO" id="GO:0016405">
    <property type="term" value="F:CoA-ligase activity"/>
    <property type="evidence" value="ECO:0007669"/>
    <property type="project" value="TreeGrafter"/>
</dbReference>
<proteinExistence type="inferred from homology"/>
<dbReference type="Gene3D" id="3.30.300.30">
    <property type="match status" value="1"/>
</dbReference>
<evidence type="ECO:0000259" key="6">
    <source>
        <dbReference type="Pfam" id="PF13193"/>
    </source>
</evidence>
<evidence type="ECO:0000256" key="3">
    <source>
        <dbReference type="ARBA" id="ARBA00022598"/>
    </source>
</evidence>
<dbReference type="PANTHER" id="PTHR24096:SF149">
    <property type="entry name" value="AMP-BINDING DOMAIN-CONTAINING PROTEIN-RELATED"/>
    <property type="match status" value="1"/>
</dbReference>
<keyword evidence="4" id="KW-0576">Peroxisome</keyword>
<dbReference type="InterPro" id="IPR042099">
    <property type="entry name" value="ANL_N_sf"/>
</dbReference>
<keyword evidence="3" id="KW-0436">Ligase</keyword>
<dbReference type="InterPro" id="IPR000873">
    <property type="entry name" value="AMP-dep_synth/lig_dom"/>
</dbReference>
<name>A0A8S4SCR1_9NEOP</name>
<dbReference type="InterPro" id="IPR045851">
    <property type="entry name" value="AMP-bd_C_sf"/>
</dbReference>
<comment type="caution">
    <text evidence="7">The sequence shown here is derived from an EMBL/GenBank/DDBJ whole genome shotgun (WGS) entry which is preliminary data.</text>
</comment>
<comment type="similarity">
    <text evidence="2">Belongs to the ATP-dependent AMP-binding enzyme family.</text>
</comment>
<evidence type="ECO:0000256" key="2">
    <source>
        <dbReference type="ARBA" id="ARBA00006432"/>
    </source>
</evidence>
<dbReference type="EMBL" id="CAKXAJ010026095">
    <property type="protein sequence ID" value="CAH2255794.1"/>
    <property type="molecule type" value="Genomic_DNA"/>
</dbReference>
<dbReference type="InterPro" id="IPR020845">
    <property type="entry name" value="AMP-binding_CS"/>
</dbReference>
<evidence type="ECO:0000259" key="5">
    <source>
        <dbReference type="Pfam" id="PF00501"/>
    </source>
</evidence>
<keyword evidence="8" id="KW-1185">Reference proteome</keyword>
<dbReference type="PANTHER" id="PTHR24096">
    <property type="entry name" value="LONG-CHAIN-FATTY-ACID--COA LIGASE"/>
    <property type="match status" value="1"/>
</dbReference>
<comment type="subcellular location">
    <subcellularLocation>
        <location evidence="1">Peroxisome</location>
    </subcellularLocation>
</comment>